<dbReference type="CDD" id="cd06849">
    <property type="entry name" value="lipoyl_domain"/>
    <property type="match status" value="1"/>
</dbReference>
<evidence type="ECO:0000313" key="5">
    <source>
        <dbReference type="Proteomes" id="UP000031057"/>
    </source>
</evidence>
<comment type="cofactor">
    <cofactor evidence="1">
        <name>(R)-lipoate</name>
        <dbReference type="ChEBI" id="CHEBI:83088"/>
    </cofactor>
</comment>
<dbReference type="InterPro" id="IPR000089">
    <property type="entry name" value="Biotin_lipoyl"/>
</dbReference>
<organism evidence="4 5">
    <name type="scientific">Novosphingobium malaysiense</name>
    <dbReference type="NCBI Taxonomy" id="1348853"/>
    <lineage>
        <taxon>Bacteria</taxon>
        <taxon>Pseudomonadati</taxon>
        <taxon>Pseudomonadota</taxon>
        <taxon>Alphaproteobacteria</taxon>
        <taxon>Sphingomonadales</taxon>
        <taxon>Sphingomonadaceae</taxon>
        <taxon>Novosphingobium</taxon>
    </lineage>
</organism>
<dbReference type="SUPFAM" id="SSF51230">
    <property type="entry name" value="Single hybrid motif"/>
    <property type="match status" value="1"/>
</dbReference>
<dbReference type="AlphaFoldDB" id="A0A0B1ZGJ8"/>
<dbReference type="Proteomes" id="UP000031057">
    <property type="component" value="Unassembled WGS sequence"/>
</dbReference>
<accession>A0A0B1ZGJ8</accession>
<dbReference type="InterPro" id="IPR003016">
    <property type="entry name" value="2-oxoA_DH_lipoyl-BS"/>
</dbReference>
<evidence type="ECO:0000256" key="1">
    <source>
        <dbReference type="ARBA" id="ARBA00001938"/>
    </source>
</evidence>
<gene>
    <name evidence="4" type="ORF">LK12_16300</name>
</gene>
<dbReference type="PROSITE" id="PS00189">
    <property type="entry name" value="LIPOYL"/>
    <property type="match status" value="1"/>
</dbReference>
<feature type="domain" description="Lipoyl-binding" evidence="3">
    <location>
        <begin position="19"/>
        <end position="75"/>
    </location>
</feature>
<protein>
    <recommendedName>
        <fullName evidence="3">Lipoyl-binding domain-containing protein</fullName>
    </recommendedName>
</protein>
<evidence type="ECO:0000256" key="2">
    <source>
        <dbReference type="ARBA" id="ARBA00022823"/>
    </source>
</evidence>
<dbReference type="STRING" id="1348853.LK12_16300"/>
<dbReference type="InterPro" id="IPR011053">
    <property type="entry name" value="Single_hybrid_motif"/>
</dbReference>
<dbReference type="OrthoDB" id="7363068at2"/>
<comment type="caution">
    <text evidence="4">The sequence shown here is derived from an EMBL/GenBank/DDBJ whole genome shotgun (WGS) entry which is preliminary data.</text>
</comment>
<evidence type="ECO:0000313" key="4">
    <source>
        <dbReference type="EMBL" id="KHK90216.1"/>
    </source>
</evidence>
<keyword evidence="5" id="KW-1185">Reference proteome</keyword>
<reference evidence="4 5" key="1">
    <citation type="submission" date="2014-10" db="EMBL/GenBank/DDBJ databases">
        <title>Genome sequence of Novosphingobium malaysiense MUSC 273(T).</title>
        <authorList>
            <person name="Lee L.-H."/>
        </authorList>
    </citation>
    <scope>NUCLEOTIDE SEQUENCE [LARGE SCALE GENOMIC DNA]</scope>
    <source>
        <strain evidence="4 5">MUSC 273</strain>
    </source>
</reference>
<keyword evidence="2" id="KW-0450">Lipoyl</keyword>
<name>A0A0B1ZGJ8_9SPHN</name>
<dbReference type="Pfam" id="PF00364">
    <property type="entry name" value="Biotin_lipoyl"/>
    <property type="match status" value="1"/>
</dbReference>
<evidence type="ECO:0000259" key="3">
    <source>
        <dbReference type="Pfam" id="PF00364"/>
    </source>
</evidence>
<proteinExistence type="predicted"/>
<dbReference type="RefSeq" id="WP_039286331.1">
    <property type="nucleotide sequence ID" value="NZ_JTDI01000005.1"/>
</dbReference>
<dbReference type="EMBL" id="JTDI01000005">
    <property type="protein sequence ID" value="KHK90216.1"/>
    <property type="molecule type" value="Genomic_DNA"/>
</dbReference>
<sequence>MTPIVVPEGLWEDGEDAVLSSWLYGEGDAVAEGSVVAEVMVGKTSYEMTAPAAGSLRIAVSEEAEVAGGTVIGHIA</sequence>
<dbReference type="Gene3D" id="2.40.50.100">
    <property type="match status" value="1"/>
</dbReference>